<organism evidence="1 2">
    <name type="scientific">Rhizopus oryzae</name>
    <name type="common">Mucormycosis agent</name>
    <name type="synonym">Rhizopus arrhizus var. delemar</name>
    <dbReference type="NCBI Taxonomy" id="64495"/>
    <lineage>
        <taxon>Eukaryota</taxon>
        <taxon>Fungi</taxon>
        <taxon>Fungi incertae sedis</taxon>
        <taxon>Mucoromycota</taxon>
        <taxon>Mucoromycotina</taxon>
        <taxon>Mucoromycetes</taxon>
        <taxon>Mucorales</taxon>
        <taxon>Mucorineae</taxon>
        <taxon>Rhizopodaceae</taxon>
        <taxon>Rhizopus</taxon>
    </lineage>
</organism>
<protein>
    <submittedName>
        <fullName evidence="1">Uncharacterized protein</fullName>
    </submittedName>
</protein>
<dbReference type="EMBL" id="JAANIT010004384">
    <property type="protein sequence ID" value="KAG1532687.1"/>
    <property type="molecule type" value="Genomic_DNA"/>
</dbReference>
<evidence type="ECO:0000313" key="1">
    <source>
        <dbReference type="EMBL" id="KAG1532687.1"/>
    </source>
</evidence>
<comment type="caution">
    <text evidence="1">The sequence shown here is derived from an EMBL/GenBank/DDBJ whole genome shotgun (WGS) entry which is preliminary data.</text>
</comment>
<sequence>MSKLVFFKEDGKGNIYDENGDEAMDVVDEKPDPFAIKQLVNLDSYLEQKINTLSDQEQSEESEDITMKLNSGSSKKYMEYTFASRELFFHYKIQHVMSVAAAARKAGVKESTAHAVEMLTSKFEGLEIKKSRMHEFMRDECNLSMKQTTCWPETRTSKENVQKRYEWVVKWNNTDMDFSRNCIFIDEAGFDINMRASRAWAPRGQMAVTTTPTTKASSHTILGAISSVGVVNLSIRIPKQPPKTNMNK</sequence>
<name>A0A9P7C2Q5_RHIOR</name>
<gene>
    <name evidence="1" type="ORF">G6F51_012990</name>
</gene>
<dbReference type="Gene3D" id="3.30.420.10">
    <property type="entry name" value="Ribonuclease H-like superfamily/Ribonuclease H"/>
    <property type="match status" value="1"/>
</dbReference>
<proteinExistence type="predicted"/>
<reference evidence="1" key="1">
    <citation type="journal article" date="2020" name="Microb. Genom.">
        <title>Genetic diversity of clinical and environmental Mucorales isolates obtained from an investigation of mucormycosis cases among solid organ transplant recipients.</title>
        <authorList>
            <person name="Nguyen M.H."/>
            <person name="Kaul D."/>
            <person name="Muto C."/>
            <person name="Cheng S.J."/>
            <person name="Richter R.A."/>
            <person name="Bruno V.M."/>
            <person name="Liu G."/>
            <person name="Beyhan S."/>
            <person name="Sundermann A.J."/>
            <person name="Mounaud S."/>
            <person name="Pasculle A.W."/>
            <person name="Nierman W.C."/>
            <person name="Driscoll E."/>
            <person name="Cumbie R."/>
            <person name="Clancy C.J."/>
            <person name="Dupont C.L."/>
        </authorList>
    </citation>
    <scope>NUCLEOTIDE SEQUENCE</scope>
    <source>
        <strain evidence="1">GL16</strain>
    </source>
</reference>
<dbReference type="Proteomes" id="UP000717996">
    <property type="component" value="Unassembled WGS sequence"/>
</dbReference>
<evidence type="ECO:0000313" key="2">
    <source>
        <dbReference type="Proteomes" id="UP000717996"/>
    </source>
</evidence>
<dbReference type="InterPro" id="IPR036397">
    <property type="entry name" value="RNaseH_sf"/>
</dbReference>
<dbReference type="GO" id="GO:0003676">
    <property type="term" value="F:nucleic acid binding"/>
    <property type="evidence" value="ECO:0007669"/>
    <property type="project" value="InterPro"/>
</dbReference>
<dbReference type="AlphaFoldDB" id="A0A9P7C2Q5"/>
<accession>A0A9P7C2Q5</accession>